<reference evidence="6 7" key="1">
    <citation type="submission" date="2018-04" db="EMBL/GenBank/DDBJ databases">
        <title>Genomic Encyclopedia of Archaeal and Bacterial Type Strains, Phase II (KMG-II): from individual species to whole genera.</title>
        <authorList>
            <person name="Goeker M."/>
        </authorList>
    </citation>
    <scope>NUCLEOTIDE SEQUENCE [LARGE SCALE GENOMIC DNA]</scope>
    <source>
        <strain evidence="6 7">DSM 26809</strain>
    </source>
</reference>
<dbReference type="PANTHER" id="PTHR31339:SF9">
    <property type="entry name" value="PLASMIN AND FIBRONECTIN-BINDING PROTEIN A"/>
    <property type="match status" value="1"/>
</dbReference>
<sequence>MICNRKTFLILAATWLFCGWVQAAPVKKIYNVLQYGAHSGLSGNNAKAIQQAVDAAAKTGGTVLIPAGNFVTGPIILKSNVELHLADDAALLGSTSRMDYQVSTSIISAVGQKNIAVTGNGIIDGRGAEVVQDAIMLLRKGVLTDPEWKIKRPTEHSRPNILLFLNCTNVRVSGVTIKNSANWVQNYKDCDGVQISNIKVQSTCYWNNDGIDIVDSRNVTISNSYFNASDDGICLKSERADGVCENVSIINCTARTSANGFKIGTGSLGAFKNIEVKNLTVYDTYRSAVALETVDGAAIEDIRVSNVRAANTGNAIFIRLGHRNTDERYGSFKNVSISDVKVEVPAGKPDIGYPLEGPQPKVPPHNLLPASIVGLPGHPVTGVLLKNIEVSYEGGASKSKAHISLDSLNTVPENATGYPEFTMFGELPAWGLYIRHAADIDLQQIKLISKDGDFRPALVADDVSRLRIDQLDVPTSQSKTVVVLNKTSGQQLTHINLPEGDSAGIMIQQ</sequence>
<dbReference type="InterPro" id="IPR012334">
    <property type="entry name" value="Pectin_lyas_fold"/>
</dbReference>
<dbReference type="Gene3D" id="2.160.20.10">
    <property type="entry name" value="Single-stranded right-handed beta-helix, Pectin lyase-like"/>
    <property type="match status" value="1"/>
</dbReference>
<dbReference type="GO" id="GO:0004650">
    <property type="term" value="F:polygalacturonase activity"/>
    <property type="evidence" value="ECO:0007669"/>
    <property type="project" value="InterPro"/>
</dbReference>
<evidence type="ECO:0000256" key="5">
    <source>
        <dbReference type="SAM" id="SignalP"/>
    </source>
</evidence>
<dbReference type="EMBL" id="QAOQ01000001">
    <property type="protein sequence ID" value="PTR01160.1"/>
    <property type="molecule type" value="Genomic_DNA"/>
</dbReference>
<name>A0A2T5JFE5_9SPHI</name>
<dbReference type="InterPro" id="IPR000743">
    <property type="entry name" value="Glyco_hydro_28"/>
</dbReference>
<dbReference type="PANTHER" id="PTHR31339">
    <property type="entry name" value="PECTIN LYASE-RELATED"/>
    <property type="match status" value="1"/>
</dbReference>
<organism evidence="6 7">
    <name type="scientific">Mucilaginibacter yixingensis</name>
    <dbReference type="NCBI Taxonomy" id="1295612"/>
    <lineage>
        <taxon>Bacteria</taxon>
        <taxon>Pseudomonadati</taxon>
        <taxon>Bacteroidota</taxon>
        <taxon>Sphingobacteriia</taxon>
        <taxon>Sphingobacteriales</taxon>
        <taxon>Sphingobacteriaceae</taxon>
        <taxon>Mucilaginibacter</taxon>
    </lineage>
</organism>
<comment type="similarity">
    <text evidence="1 4">Belongs to the glycosyl hydrolase 28 family.</text>
</comment>
<evidence type="ECO:0000256" key="1">
    <source>
        <dbReference type="ARBA" id="ARBA00008834"/>
    </source>
</evidence>
<keyword evidence="3 4" id="KW-0326">Glycosidase</keyword>
<evidence type="ECO:0000256" key="4">
    <source>
        <dbReference type="RuleBase" id="RU361169"/>
    </source>
</evidence>
<dbReference type="RefSeq" id="WP_107826577.1">
    <property type="nucleotide sequence ID" value="NZ_CP160205.1"/>
</dbReference>
<dbReference type="Pfam" id="PF00295">
    <property type="entry name" value="Glyco_hydro_28"/>
    <property type="match status" value="1"/>
</dbReference>
<comment type="caution">
    <text evidence="6">The sequence shown here is derived from an EMBL/GenBank/DDBJ whole genome shotgun (WGS) entry which is preliminary data.</text>
</comment>
<dbReference type="SMART" id="SM00710">
    <property type="entry name" value="PbH1"/>
    <property type="match status" value="7"/>
</dbReference>
<keyword evidence="2 4" id="KW-0378">Hydrolase</keyword>
<dbReference type="GO" id="GO:0005975">
    <property type="term" value="P:carbohydrate metabolic process"/>
    <property type="evidence" value="ECO:0007669"/>
    <property type="project" value="InterPro"/>
</dbReference>
<gene>
    <name evidence="6" type="ORF">C8P68_101393</name>
</gene>
<proteinExistence type="inferred from homology"/>
<keyword evidence="7" id="KW-1185">Reference proteome</keyword>
<keyword evidence="5" id="KW-0732">Signal</keyword>
<protein>
    <submittedName>
        <fullName evidence="6">Glycosyl hydrolase family 28</fullName>
    </submittedName>
</protein>
<dbReference type="Proteomes" id="UP000244168">
    <property type="component" value="Unassembled WGS sequence"/>
</dbReference>
<dbReference type="InterPro" id="IPR006626">
    <property type="entry name" value="PbH1"/>
</dbReference>
<evidence type="ECO:0000256" key="3">
    <source>
        <dbReference type="ARBA" id="ARBA00023295"/>
    </source>
</evidence>
<accession>A0A2T5JFE5</accession>
<dbReference type="SUPFAM" id="SSF51126">
    <property type="entry name" value="Pectin lyase-like"/>
    <property type="match status" value="1"/>
</dbReference>
<evidence type="ECO:0000256" key="2">
    <source>
        <dbReference type="ARBA" id="ARBA00022801"/>
    </source>
</evidence>
<feature type="chain" id="PRO_5015669069" evidence="5">
    <location>
        <begin position="24"/>
        <end position="509"/>
    </location>
</feature>
<dbReference type="AlphaFoldDB" id="A0A2T5JFE5"/>
<evidence type="ECO:0000313" key="7">
    <source>
        <dbReference type="Proteomes" id="UP000244168"/>
    </source>
</evidence>
<feature type="signal peptide" evidence="5">
    <location>
        <begin position="1"/>
        <end position="23"/>
    </location>
</feature>
<dbReference type="InterPro" id="IPR011050">
    <property type="entry name" value="Pectin_lyase_fold/virulence"/>
</dbReference>
<dbReference type="InterPro" id="IPR051801">
    <property type="entry name" value="GH28_Enzymes"/>
</dbReference>
<evidence type="ECO:0000313" key="6">
    <source>
        <dbReference type="EMBL" id="PTR01160.1"/>
    </source>
</evidence>
<dbReference type="OrthoDB" id="9795222at2"/>